<dbReference type="InterPro" id="IPR020846">
    <property type="entry name" value="MFS_dom"/>
</dbReference>
<evidence type="ECO:0000256" key="6">
    <source>
        <dbReference type="SAM" id="Phobius"/>
    </source>
</evidence>
<evidence type="ECO:0000256" key="1">
    <source>
        <dbReference type="ARBA" id="ARBA00004141"/>
    </source>
</evidence>
<keyword evidence="3 6" id="KW-1133">Transmembrane helix</keyword>
<reference evidence="8" key="1">
    <citation type="submission" date="2015-02" db="EMBL/GenBank/DDBJ databases">
        <title>A transcriptome of Wollemia nobilis - a relic of Gondwana.</title>
        <authorList>
            <person name="Chia J.Y."/>
            <person name="Leong Y.S."/>
            <person name="Abdul Karim S."/>
            <person name="Wan Azmi N."/>
            <person name="Hercus R."/>
            <person name="Croft L."/>
        </authorList>
    </citation>
    <scope>NUCLEOTIDE SEQUENCE</scope>
    <source>
        <strain evidence="8">MaeBrown</strain>
        <tissue evidence="8">Leaf</tissue>
    </source>
</reference>
<evidence type="ECO:0000256" key="2">
    <source>
        <dbReference type="ARBA" id="ARBA00022692"/>
    </source>
</evidence>
<feature type="transmembrane region" description="Helical" evidence="6">
    <location>
        <begin position="130"/>
        <end position="153"/>
    </location>
</feature>
<dbReference type="FunFam" id="1.20.1250.20:FF:000142">
    <property type="entry name" value="probable anion transporter 3, chloroplastic"/>
    <property type="match status" value="1"/>
</dbReference>
<feature type="transmembrane region" description="Helical" evidence="6">
    <location>
        <begin position="399"/>
        <end position="420"/>
    </location>
</feature>
<dbReference type="GO" id="GO:0016020">
    <property type="term" value="C:membrane"/>
    <property type="evidence" value="ECO:0007669"/>
    <property type="project" value="UniProtKB-SubCell"/>
</dbReference>
<dbReference type="InterPro" id="IPR036259">
    <property type="entry name" value="MFS_trans_sf"/>
</dbReference>
<comment type="subcellular location">
    <subcellularLocation>
        <location evidence="1">Membrane</location>
        <topology evidence="1">Multi-pass membrane protein</topology>
    </subcellularLocation>
</comment>
<dbReference type="InterPro" id="IPR044777">
    <property type="entry name" value="SLC17A9-like"/>
</dbReference>
<dbReference type="InterPro" id="IPR011701">
    <property type="entry name" value="MFS"/>
</dbReference>
<feature type="transmembrane region" description="Helical" evidence="6">
    <location>
        <begin position="256"/>
        <end position="274"/>
    </location>
</feature>
<dbReference type="PANTHER" id="PTHR11662:SF399">
    <property type="entry name" value="FI19708P1-RELATED"/>
    <property type="match status" value="1"/>
</dbReference>
<dbReference type="InterPro" id="IPR050382">
    <property type="entry name" value="MFS_Na/Anion_cotransporter"/>
</dbReference>
<dbReference type="EMBL" id="GCHU01011281">
    <property type="protein sequence ID" value="JAG87760.1"/>
    <property type="molecule type" value="Transcribed_RNA"/>
</dbReference>
<evidence type="ECO:0000313" key="8">
    <source>
        <dbReference type="EMBL" id="JAG87760.1"/>
    </source>
</evidence>
<dbReference type="AlphaFoldDB" id="A0A0C9QSQ6"/>
<feature type="transmembrane region" description="Helical" evidence="6">
    <location>
        <begin position="165"/>
        <end position="188"/>
    </location>
</feature>
<feature type="domain" description="Major facilitator superfamily (MFS) profile" evidence="7">
    <location>
        <begin position="130"/>
        <end position="545"/>
    </location>
</feature>
<dbReference type="PROSITE" id="PS50850">
    <property type="entry name" value="MFS"/>
    <property type="match status" value="1"/>
</dbReference>
<dbReference type="Gene3D" id="1.20.1250.20">
    <property type="entry name" value="MFS general substrate transporter like domains"/>
    <property type="match status" value="2"/>
</dbReference>
<evidence type="ECO:0000256" key="3">
    <source>
        <dbReference type="ARBA" id="ARBA00022989"/>
    </source>
</evidence>
<comment type="similarity">
    <text evidence="5">Belongs to the major facilitator superfamily. Sodium/anion cotransporter (TC 2.A.1.14) family.</text>
</comment>
<dbReference type="SUPFAM" id="SSF103473">
    <property type="entry name" value="MFS general substrate transporter"/>
    <property type="match status" value="1"/>
</dbReference>
<keyword evidence="4 6" id="KW-0472">Membrane</keyword>
<organism evidence="8">
    <name type="scientific">Wollemia nobilis</name>
    <dbReference type="NCBI Taxonomy" id="56998"/>
    <lineage>
        <taxon>Eukaryota</taxon>
        <taxon>Viridiplantae</taxon>
        <taxon>Streptophyta</taxon>
        <taxon>Embryophyta</taxon>
        <taxon>Tracheophyta</taxon>
        <taxon>Spermatophyta</taxon>
        <taxon>Pinopsida</taxon>
        <taxon>Pinidae</taxon>
        <taxon>Conifers II</taxon>
        <taxon>Araucariales</taxon>
        <taxon>Araucariaceae</taxon>
        <taxon>Wollemia</taxon>
    </lineage>
</organism>
<feature type="transmembrane region" description="Helical" evidence="6">
    <location>
        <begin position="356"/>
        <end position="379"/>
    </location>
</feature>
<dbReference type="PANTHER" id="PTHR11662">
    <property type="entry name" value="SOLUTE CARRIER FAMILY 17"/>
    <property type="match status" value="1"/>
</dbReference>
<feature type="transmembrane region" description="Helical" evidence="6">
    <location>
        <begin position="489"/>
        <end position="511"/>
    </location>
</feature>
<feature type="transmembrane region" description="Helical" evidence="6">
    <location>
        <begin position="195"/>
        <end position="215"/>
    </location>
</feature>
<feature type="transmembrane region" description="Helical" evidence="6">
    <location>
        <begin position="517"/>
        <end position="540"/>
    </location>
</feature>
<feature type="transmembrane region" description="Helical" evidence="6">
    <location>
        <begin position="221"/>
        <end position="244"/>
    </location>
</feature>
<dbReference type="CDD" id="cd17380">
    <property type="entry name" value="MFS_SLC17A9_like"/>
    <property type="match status" value="1"/>
</dbReference>
<accession>A0A0C9QSQ6</accession>
<feature type="transmembrane region" description="Helical" evidence="6">
    <location>
        <begin position="457"/>
        <end position="477"/>
    </location>
</feature>
<evidence type="ECO:0000256" key="4">
    <source>
        <dbReference type="ARBA" id="ARBA00023136"/>
    </source>
</evidence>
<sequence>MSTSIAKPTTAPTIGARMNSGLSPCKQSSLIALNSSLGYKGKCQVKKGLIRISDITNQNMLSGGVLEMPKLNCRRSTMLRPRIVARNVRAQAASGADMAFEDDSIGLNALADTSQPSKFMEFITSERAKVVGMIAIMMAICNANRVVMSVAIVPLAATHGWSSSFAGIVQSSFLWGYFFSAIPGGALADRYGGKIILAWGVAIWSLASLLTPWASGHSVGMLLAIRALFGLAEGVALPCMNTILSRWFPNTERATAVGLSMAGFHLGNVLSLLASPTLMSQAGVTGPFITFGLLGFLWLSIWVPAIYKDPQFHPGISRSELLYIQDGNESPSISTKRSTTQTAKGMPPFRLLFSRLPTWAIIVANITNNWGYFVLLSWMPVYFKTVFNVNLKQAAWFSAIPWASMAFAGYIAGACSDFLIQSGYTITTVRKIMQSIGFLGPGLALLGLNAAQNPTIAAAWLTAGLSLSSFSQAGFLLNMHEIAPQYAGVIHGITNSLGTFAAIVSTIGTGYFVQWLGSFQCFLTLTAVLYFVSTIFWNLYATGERVFY</sequence>
<proteinExistence type="inferred from homology"/>
<feature type="transmembrane region" description="Helical" evidence="6">
    <location>
        <begin position="432"/>
        <end position="451"/>
    </location>
</feature>
<evidence type="ECO:0000259" key="7">
    <source>
        <dbReference type="PROSITE" id="PS50850"/>
    </source>
</evidence>
<protein>
    <submittedName>
        <fullName evidence="8">TSA: Wollemia nobilis Ref_Wollemi_Transcript_11346_2523 transcribed RNA sequence</fullName>
    </submittedName>
</protein>
<dbReference type="GO" id="GO:0005315">
    <property type="term" value="F:phosphate transmembrane transporter activity"/>
    <property type="evidence" value="ECO:0007669"/>
    <property type="project" value="UniProtKB-ARBA"/>
</dbReference>
<dbReference type="GO" id="GO:0009536">
    <property type="term" value="C:plastid"/>
    <property type="evidence" value="ECO:0007669"/>
    <property type="project" value="TreeGrafter"/>
</dbReference>
<evidence type="ECO:0000256" key="5">
    <source>
        <dbReference type="ARBA" id="ARBA00024362"/>
    </source>
</evidence>
<keyword evidence="2 6" id="KW-0812">Transmembrane</keyword>
<name>A0A0C9QSQ6_9CONI</name>
<dbReference type="Pfam" id="PF07690">
    <property type="entry name" value="MFS_1"/>
    <property type="match status" value="1"/>
</dbReference>
<feature type="transmembrane region" description="Helical" evidence="6">
    <location>
        <begin position="286"/>
        <end position="307"/>
    </location>
</feature>